<dbReference type="GO" id="GO:0009062">
    <property type="term" value="P:fatty acid catabolic process"/>
    <property type="evidence" value="ECO:0007669"/>
    <property type="project" value="InterPro"/>
</dbReference>
<dbReference type="GO" id="GO:0008670">
    <property type="term" value="F:2,4-dienoyl-CoA reductase (NADPH) activity"/>
    <property type="evidence" value="ECO:0007669"/>
    <property type="project" value="InterPro"/>
</dbReference>
<dbReference type="SUPFAM" id="SSF51735">
    <property type="entry name" value="NAD(P)-binding Rossmann-fold domains"/>
    <property type="match status" value="1"/>
</dbReference>
<dbReference type="EMBL" id="ML732786">
    <property type="protein sequence ID" value="KAB8274739.1"/>
    <property type="molecule type" value="Genomic_DNA"/>
</dbReference>
<dbReference type="AlphaFoldDB" id="A0A5N6J909"/>
<dbReference type="Pfam" id="PF13561">
    <property type="entry name" value="adh_short_C2"/>
    <property type="match status" value="1"/>
</dbReference>
<comment type="catalytic activity">
    <reaction evidence="4">
        <text>a (2E,4E)-dienoyl-CoA + NADPH + H(+) = a 4,5-saturated-(3E)-enoyl-CoA + NADP(+)</text>
        <dbReference type="Rhea" id="RHEA:45912"/>
        <dbReference type="ChEBI" id="CHEBI:15378"/>
        <dbReference type="ChEBI" id="CHEBI:57783"/>
        <dbReference type="ChEBI" id="CHEBI:58349"/>
        <dbReference type="ChEBI" id="CHEBI:85101"/>
        <dbReference type="ChEBI" id="CHEBI:85493"/>
        <dbReference type="EC" id="1.3.1.124"/>
    </reaction>
</comment>
<evidence type="ECO:0000313" key="6">
    <source>
        <dbReference type="EMBL" id="KAB8274739.1"/>
    </source>
</evidence>
<sequence length="183" mass="19598">MRTFSPNPFKSVIDIDVLGSYNTVKAALLYLIARASKNRPQNEAGSVGIGGRINCVSTMMHYIGTPRQSHSCTAKAAVDAVAHAVCIEQGPLGVTSSVISPEPIADSEGISRVFSKCKQTLTGKTPSGRQSTVRGVADATIYLFSEAESYINREILVVDGGRWHTNCQPTGRVVIPGRYTLTL</sequence>
<protein>
    <recommendedName>
        <fullName evidence="3">2,4-dienoyl-CoA reductase [(3E)-enoyl-CoA-producing]</fullName>
        <ecNumber evidence="3">1.3.1.124</ecNumber>
    </recommendedName>
</protein>
<evidence type="ECO:0000256" key="2">
    <source>
        <dbReference type="ARBA" id="ARBA00023002"/>
    </source>
</evidence>
<keyword evidence="1" id="KW-0521">NADP</keyword>
<reference evidence="6 7" key="1">
    <citation type="submission" date="2019-04" db="EMBL/GenBank/DDBJ databases">
        <title>Fungal friends and foes A comparative genomics study of 23 Aspergillus species from section Flavi.</title>
        <authorList>
            <consortium name="DOE Joint Genome Institute"/>
            <person name="Kjaerbolling I."/>
            <person name="Vesth T.C."/>
            <person name="Frisvad J.C."/>
            <person name="Nybo J.L."/>
            <person name="Theobald S."/>
            <person name="Kildgaard S."/>
            <person name="Petersen T.I."/>
            <person name="Kuo A."/>
            <person name="Sato A."/>
            <person name="Lyhne E.K."/>
            <person name="Kogle M.E."/>
            <person name="Wiebenga A."/>
            <person name="Kun R.S."/>
            <person name="Lubbers R.J."/>
            <person name="Makela M.R."/>
            <person name="Barry K."/>
            <person name="Chovatia M."/>
            <person name="Clum A."/>
            <person name="Daum C."/>
            <person name="Haridas S."/>
            <person name="He G."/>
            <person name="LaButti K."/>
            <person name="Lipzen A."/>
            <person name="Mondo S."/>
            <person name="Pangilinan J."/>
            <person name="Riley R."/>
            <person name="Salamov A."/>
            <person name="Simmons B.A."/>
            <person name="Magnuson J.K."/>
            <person name="Henrissat B."/>
            <person name="Mortensen U.H."/>
            <person name="Larsen T.O."/>
            <person name="De vries R.P."/>
            <person name="Grigoriev I.V."/>
            <person name="Machida M."/>
            <person name="Baker S.E."/>
            <person name="Andersen M.R."/>
        </authorList>
    </citation>
    <scope>NUCLEOTIDE SEQUENCE [LARGE SCALE GENOMIC DNA]</scope>
    <source>
        <strain evidence="6 7">CBS 117635</strain>
    </source>
</reference>
<comment type="catalytic activity">
    <reaction evidence="5">
        <text>a (2E,4Z)-dienoyl-CoA + NADPH + H(+) = a 4,5-saturated-(3E)-enoyl-CoA + NADP(+)</text>
        <dbReference type="Rhea" id="RHEA:61892"/>
        <dbReference type="ChEBI" id="CHEBI:15378"/>
        <dbReference type="ChEBI" id="CHEBI:57783"/>
        <dbReference type="ChEBI" id="CHEBI:58349"/>
        <dbReference type="ChEBI" id="CHEBI:85099"/>
        <dbReference type="ChEBI" id="CHEBI:85493"/>
        <dbReference type="EC" id="1.3.1.124"/>
    </reaction>
</comment>
<dbReference type="PANTHER" id="PTHR43296">
    <property type="entry name" value="PEROXISOMAL 2,4-DIENOYL-COA REDUCTASE"/>
    <property type="match status" value="1"/>
</dbReference>
<evidence type="ECO:0000256" key="1">
    <source>
        <dbReference type="ARBA" id="ARBA00022857"/>
    </source>
</evidence>
<feature type="non-terminal residue" evidence="6">
    <location>
        <position position="183"/>
    </location>
</feature>
<dbReference type="PANTHER" id="PTHR43296:SF2">
    <property type="entry name" value="PEROXISOMAL 2,4-DIENOYL-COA REDUCTASE [(3E)-ENOYL-COA-PRODUCING]"/>
    <property type="match status" value="1"/>
</dbReference>
<dbReference type="InterPro" id="IPR002347">
    <property type="entry name" value="SDR_fam"/>
</dbReference>
<dbReference type="InterPro" id="IPR045017">
    <property type="entry name" value="DECR2-like"/>
</dbReference>
<keyword evidence="2" id="KW-0560">Oxidoreductase</keyword>
<evidence type="ECO:0000256" key="3">
    <source>
        <dbReference type="ARBA" id="ARBA00026117"/>
    </source>
</evidence>
<dbReference type="EC" id="1.3.1.124" evidence="3"/>
<dbReference type="Proteomes" id="UP000326289">
    <property type="component" value="Unassembled WGS sequence"/>
</dbReference>
<keyword evidence="7" id="KW-1185">Reference proteome</keyword>
<dbReference type="InterPro" id="IPR036291">
    <property type="entry name" value="NAD(P)-bd_dom_sf"/>
</dbReference>
<evidence type="ECO:0000256" key="4">
    <source>
        <dbReference type="ARBA" id="ARBA00048009"/>
    </source>
</evidence>
<gene>
    <name evidence="6" type="ORF">BDV30DRAFT_208625</name>
</gene>
<proteinExistence type="predicted"/>
<dbReference type="GO" id="GO:0005777">
    <property type="term" value="C:peroxisome"/>
    <property type="evidence" value="ECO:0007669"/>
    <property type="project" value="TreeGrafter"/>
</dbReference>
<name>A0A5N6J909_9EURO</name>
<organism evidence="6 7">
    <name type="scientific">Aspergillus minisclerotigenes</name>
    <dbReference type="NCBI Taxonomy" id="656917"/>
    <lineage>
        <taxon>Eukaryota</taxon>
        <taxon>Fungi</taxon>
        <taxon>Dikarya</taxon>
        <taxon>Ascomycota</taxon>
        <taxon>Pezizomycotina</taxon>
        <taxon>Eurotiomycetes</taxon>
        <taxon>Eurotiomycetidae</taxon>
        <taxon>Eurotiales</taxon>
        <taxon>Aspergillaceae</taxon>
        <taxon>Aspergillus</taxon>
        <taxon>Aspergillus subgen. Circumdati</taxon>
    </lineage>
</organism>
<evidence type="ECO:0000256" key="5">
    <source>
        <dbReference type="ARBA" id="ARBA00048340"/>
    </source>
</evidence>
<accession>A0A5N6J909</accession>
<dbReference type="Gene3D" id="3.40.50.720">
    <property type="entry name" value="NAD(P)-binding Rossmann-like Domain"/>
    <property type="match status" value="1"/>
</dbReference>
<evidence type="ECO:0000313" key="7">
    <source>
        <dbReference type="Proteomes" id="UP000326289"/>
    </source>
</evidence>